<dbReference type="SUPFAM" id="SSF57850">
    <property type="entry name" value="RING/U-box"/>
    <property type="match status" value="1"/>
</dbReference>
<dbReference type="SMART" id="SM00647">
    <property type="entry name" value="IBR"/>
    <property type="match status" value="1"/>
</dbReference>
<feature type="coiled-coil region" evidence="5">
    <location>
        <begin position="36"/>
        <end position="77"/>
    </location>
</feature>
<keyword evidence="3" id="KW-0833">Ubl conjugation pathway</keyword>
<comment type="caution">
    <text evidence="8">The sequence shown here is derived from an EMBL/GenBank/DDBJ whole genome shotgun (WGS) entry which is preliminary data.</text>
</comment>
<evidence type="ECO:0000256" key="5">
    <source>
        <dbReference type="SAM" id="Coils"/>
    </source>
</evidence>
<evidence type="ECO:0000313" key="9">
    <source>
        <dbReference type="Proteomes" id="UP001215598"/>
    </source>
</evidence>
<evidence type="ECO:0000259" key="7">
    <source>
        <dbReference type="SMART" id="SM00647"/>
    </source>
</evidence>
<accession>A0AAD7JRX1</accession>
<proteinExistence type="predicted"/>
<keyword evidence="2" id="KW-0863">Zinc-finger</keyword>
<dbReference type="GO" id="GO:0008270">
    <property type="term" value="F:zinc ion binding"/>
    <property type="evidence" value="ECO:0007669"/>
    <property type="project" value="UniProtKB-KW"/>
</dbReference>
<dbReference type="InterPro" id="IPR031127">
    <property type="entry name" value="E3_UB_ligase_RBR"/>
</dbReference>
<dbReference type="Proteomes" id="UP001215598">
    <property type="component" value="Unassembled WGS sequence"/>
</dbReference>
<protein>
    <recommendedName>
        <fullName evidence="7">IBR domain-containing protein</fullName>
    </recommendedName>
</protein>
<name>A0AAD7JRX1_9AGAR</name>
<dbReference type="GO" id="GO:0016567">
    <property type="term" value="P:protein ubiquitination"/>
    <property type="evidence" value="ECO:0007669"/>
    <property type="project" value="InterPro"/>
</dbReference>
<keyword evidence="9" id="KW-1185">Reference proteome</keyword>
<organism evidence="8 9">
    <name type="scientific">Mycena metata</name>
    <dbReference type="NCBI Taxonomy" id="1033252"/>
    <lineage>
        <taxon>Eukaryota</taxon>
        <taxon>Fungi</taxon>
        <taxon>Dikarya</taxon>
        <taxon>Basidiomycota</taxon>
        <taxon>Agaricomycotina</taxon>
        <taxon>Agaricomycetes</taxon>
        <taxon>Agaricomycetidae</taxon>
        <taxon>Agaricales</taxon>
        <taxon>Marasmiineae</taxon>
        <taxon>Mycenaceae</taxon>
        <taxon>Mycena</taxon>
    </lineage>
</organism>
<keyword evidence="5" id="KW-0175">Coiled coil</keyword>
<sequence length="492" mass="54167">MLKKYKAFMNNEGKFAQPGARALQDYIATYDQQVEADRVAQAVRAAEKRARAAEAQLREAEAHAREAEARAVFAETQSMMSRGSGGSGETATQLNRRASVSTVTSGNPSLMSAEVVLRERLFPGQEETPPVAPASPQSLASLEIPSRQRQVLLERNAKSEPVSPQNLGNTELPPRGLLFLERRPNKSASRQDYTNPEFPPHEGYYTPERAALSPITPVSPQRAGFTRGRRPERAVPPPKLEPKVEPKEPKPKSLSCALCSSHCSICPNPWQRTRSDLMVSKIVEIDRPKPVPYGIVLEPCDHAFCGPCLAQAIYHNLNLAFEPTTYGTRLPSYPPDALSVGRPEFPISCPRCQMDPDVRPVEISDATARLVLGESNMNEWNHARFLSTINLIHCPHPHCQLSFDAEDAVSAGGDAESGTRVECPHCRESLCRVCQSVWHQGLTCLMYQALPPDGRHAAVVPKAVKHTRRRGMTIEIPGDPPWVAGKQSFLSA</sequence>
<dbReference type="AlphaFoldDB" id="A0AAD7JRX1"/>
<dbReference type="InterPro" id="IPR002867">
    <property type="entry name" value="IBR_dom"/>
</dbReference>
<dbReference type="EMBL" id="JARKIB010000016">
    <property type="protein sequence ID" value="KAJ7770585.1"/>
    <property type="molecule type" value="Genomic_DNA"/>
</dbReference>
<evidence type="ECO:0000256" key="3">
    <source>
        <dbReference type="ARBA" id="ARBA00022786"/>
    </source>
</evidence>
<gene>
    <name evidence="8" type="ORF">B0H16DRAFT_1515992</name>
</gene>
<keyword evidence="1" id="KW-0479">Metal-binding</keyword>
<feature type="compositionally biased region" description="Basic and acidic residues" evidence="6">
    <location>
        <begin position="240"/>
        <end position="249"/>
    </location>
</feature>
<dbReference type="PROSITE" id="PS00518">
    <property type="entry name" value="ZF_RING_1"/>
    <property type="match status" value="1"/>
</dbReference>
<dbReference type="PANTHER" id="PTHR11685">
    <property type="entry name" value="RBR FAMILY RING FINGER AND IBR DOMAIN-CONTAINING"/>
    <property type="match status" value="1"/>
</dbReference>
<dbReference type="InterPro" id="IPR017907">
    <property type="entry name" value="Znf_RING_CS"/>
</dbReference>
<dbReference type="Pfam" id="PF01485">
    <property type="entry name" value="IBR"/>
    <property type="match status" value="1"/>
</dbReference>
<dbReference type="GO" id="GO:0004842">
    <property type="term" value="F:ubiquitin-protein transferase activity"/>
    <property type="evidence" value="ECO:0007669"/>
    <property type="project" value="InterPro"/>
</dbReference>
<evidence type="ECO:0000256" key="6">
    <source>
        <dbReference type="SAM" id="MobiDB-lite"/>
    </source>
</evidence>
<feature type="region of interest" description="Disordered" evidence="6">
    <location>
        <begin position="156"/>
        <end position="249"/>
    </location>
</feature>
<feature type="domain" description="IBR" evidence="7">
    <location>
        <begin position="378"/>
        <end position="444"/>
    </location>
</feature>
<reference evidence="8" key="1">
    <citation type="submission" date="2023-03" db="EMBL/GenBank/DDBJ databases">
        <title>Massive genome expansion in bonnet fungi (Mycena s.s.) driven by repeated elements and novel gene families across ecological guilds.</title>
        <authorList>
            <consortium name="Lawrence Berkeley National Laboratory"/>
            <person name="Harder C.B."/>
            <person name="Miyauchi S."/>
            <person name="Viragh M."/>
            <person name="Kuo A."/>
            <person name="Thoen E."/>
            <person name="Andreopoulos B."/>
            <person name="Lu D."/>
            <person name="Skrede I."/>
            <person name="Drula E."/>
            <person name="Henrissat B."/>
            <person name="Morin E."/>
            <person name="Kohler A."/>
            <person name="Barry K."/>
            <person name="LaButti K."/>
            <person name="Morin E."/>
            <person name="Salamov A."/>
            <person name="Lipzen A."/>
            <person name="Mereny Z."/>
            <person name="Hegedus B."/>
            <person name="Baldrian P."/>
            <person name="Stursova M."/>
            <person name="Weitz H."/>
            <person name="Taylor A."/>
            <person name="Grigoriev I.V."/>
            <person name="Nagy L.G."/>
            <person name="Martin F."/>
            <person name="Kauserud H."/>
        </authorList>
    </citation>
    <scope>NUCLEOTIDE SEQUENCE</scope>
    <source>
        <strain evidence="8">CBHHK182m</strain>
    </source>
</reference>
<evidence type="ECO:0000256" key="4">
    <source>
        <dbReference type="ARBA" id="ARBA00022833"/>
    </source>
</evidence>
<evidence type="ECO:0000313" key="8">
    <source>
        <dbReference type="EMBL" id="KAJ7770585.1"/>
    </source>
</evidence>
<keyword evidence="4" id="KW-0862">Zinc</keyword>
<evidence type="ECO:0000256" key="2">
    <source>
        <dbReference type="ARBA" id="ARBA00022771"/>
    </source>
</evidence>
<evidence type="ECO:0000256" key="1">
    <source>
        <dbReference type="ARBA" id="ARBA00022723"/>
    </source>
</evidence>